<organism evidence="1 2">
    <name type="scientific">Haladaptatus pallidirubidus</name>
    <dbReference type="NCBI Taxonomy" id="1008152"/>
    <lineage>
        <taxon>Archaea</taxon>
        <taxon>Methanobacteriati</taxon>
        <taxon>Methanobacteriota</taxon>
        <taxon>Stenosarchaea group</taxon>
        <taxon>Halobacteria</taxon>
        <taxon>Halobacteriales</taxon>
        <taxon>Haladaptataceae</taxon>
        <taxon>Haladaptatus</taxon>
    </lineage>
</organism>
<keyword evidence="2" id="KW-1185">Reference proteome</keyword>
<gene>
    <name evidence="1" type="ORF">GCM10025751_08020</name>
</gene>
<proteinExistence type="predicted"/>
<sequence length="88" mass="9478">MLQTLFRVVKSGIRLLASTTPTTPAGNNSLDKLNVITLLVQAGNAFRKGEPMKGAILIGAATIAPKNRKLSYLVQGVVTADNIRKRFK</sequence>
<comment type="caution">
    <text evidence="1">The sequence shown here is derived from an EMBL/GenBank/DDBJ whole genome shotgun (WGS) entry which is preliminary data.</text>
</comment>
<evidence type="ECO:0000313" key="1">
    <source>
        <dbReference type="EMBL" id="GAA5043374.1"/>
    </source>
</evidence>
<protein>
    <submittedName>
        <fullName evidence="1">Uncharacterized protein</fullName>
    </submittedName>
</protein>
<accession>A0AAV3UCL4</accession>
<dbReference type="Proteomes" id="UP001501729">
    <property type="component" value="Unassembled WGS sequence"/>
</dbReference>
<dbReference type="EMBL" id="BAABKX010000001">
    <property type="protein sequence ID" value="GAA5043374.1"/>
    <property type="molecule type" value="Genomic_DNA"/>
</dbReference>
<dbReference type="GeneID" id="68611349"/>
<reference evidence="1 2" key="1">
    <citation type="journal article" date="2019" name="Int. J. Syst. Evol. Microbiol.">
        <title>The Global Catalogue of Microorganisms (GCM) 10K type strain sequencing project: providing services to taxonomists for standard genome sequencing and annotation.</title>
        <authorList>
            <consortium name="The Broad Institute Genomics Platform"/>
            <consortium name="The Broad Institute Genome Sequencing Center for Infectious Disease"/>
            <person name="Wu L."/>
            <person name="Ma J."/>
        </authorList>
    </citation>
    <scope>NUCLEOTIDE SEQUENCE [LARGE SCALE GENOMIC DNA]</scope>
    <source>
        <strain evidence="1 2">JCM 17504</strain>
    </source>
</reference>
<dbReference type="AlphaFoldDB" id="A0AAV3UCL4"/>
<dbReference type="RefSeq" id="WP_227775590.1">
    <property type="nucleotide sequence ID" value="NZ_BAABKX010000001.1"/>
</dbReference>
<evidence type="ECO:0000313" key="2">
    <source>
        <dbReference type="Proteomes" id="UP001501729"/>
    </source>
</evidence>
<name>A0AAV3UCL4_9EURY</name>